<gene>
    <name evidence="1" type="ORF">BK754_27900</name>
</gene>
<name>A0A9X6IIU9_BACTU</name>
<accession>A0A9X6IIU9</accession>
<comment type="caution">
    <text evidence="1">The sequence shown here is derived from an EMBL/GenBank/DDBJ whole genome shotgun (WGS) entry which is preliminary data.</text>
</comment>
<dbReference type="Proteomes" id="UP000194882">
    <property type="component" value="Unassembled WGS sequence"/>
</dbReference>
<organism evidence="1 2">
    <name type="scientific">Bacillus thuringiensis serovar subtoxicus</name>
    <dbReference type="NCBI Taxonomy" id="475791"/>
    <lineage>
        <taxon>Bacteria</taxon>
        <taxon>Bacillati</taxon>
        <taxon>Bacillota</taxon>
        <taxon>Bacilli</taxon>
        <taxon>Bacillales</taxon>
        <taxon>Bacillaceae</taxon>
        <taxon>Bacillus</taxon>
        <taxon>Bacillus cereus group</taxon>
    </lineage>
</organism>
<evidence type="ECO:0000313" key="2">
    <source>
        <dbReference type="Proteomes" id="UP000194882"/>
    </source>
</evidence>
<proteinExistence type="predicted"/>
<evidence type="ECO:0000313" key="1">
    <source>
        <dbReference type="EMBL" id="OTY85865.1"/>
    </source>
</evidence>
<dbReference type="AlphaFoldDB" id="A0A9X6IIU9"/>
<protein>
    <submittedName>
        <fullName evidence="1">Uncharacterized protein</fullName>
    </submittedName>
</protein>
<reference evidence="1 2" key="1">
    <citation type="submission" date="2016-10" db="EMBL/GenBank/DDBJ databases">
        <title>Comparative genomics of Bacillus thuringiensis reveals a path to pathogens against multiple invertebrate hosts.</title>
        <authorList>
            <person name="Zheng J."/>
            <person name="Gao Q."/>
            <person name="Liu H."/>
            <person name="Peng D."/>
            <person name="Ruan L."/>
            <person name="Sun M."/>
        </authorList>
    </citation>
    <scope>NUCLEOTIDE SEQUENCE [LARGE SCALE GENOMIC DNA]</scope>
    <source>
        <strain evidence="1">BGSC 4I4</strain>
    </source>
</reference>
<sequence>MAEMCMMIWRRGMNPSSMKLWDYISIDYPGDFKMKFT</sequence>
<dbReference type="EMBL" id="NFDT01000216">
    <property type="protein sequence ID" value="OTY85865.1"/>
    <property type="molecule type" value="Genomic_DNA"/>
</dbReference>